<comment type="caution">
    <text evidence="1">The sequence shown here is derived from an EMBL/GenBank/DDBJ whole genome shotgun (WGS) entry which is preliminary data.</text>
</comment>
<keyword evidence="2" id="KW-1185">Reference proteome</keyword>
<reference evidence="1" key="1">
    <citation type="submission" date="2021-06" db="EMBL/GenBank/DDBJ databases">
        <authorList>
            <person name="Kallberg Y."/>
            <person name="Tangrot J."/>
            <person name="Rosling A."/>
        </authorList>
    </citation>
    <scope>NUCLEOTIDE SEQUENCE</scope>
    <source>
        <strain evidence="1">28 12/20/2015</strain>
    </source>
</reference>
<sequence length="649" mass="73210">MSYITKSSKDAKFSDNYNEIIKNLSLILDKDDNKKSQQLATLLDESAKLTKEKTEKQQAITKKTSKKNELKHLILHQKGVEREKARILGQTAPNMPSVTTDKSAWNADNGAWNSFHGKKADDNLYKVKGESFHITEDEAIKLLSRIIYELGRIKKTDFAAKHGLTGADKTAIEAQLDRLIEQSTAIKEMNEKGATNPFNFNDLDFVAKLNDTLVNNLDQSDAYTEEELADYGITVSDSSKTTLYKSTKKEADNQAKIRSSFPTTPNPVQQLFTDLRSQGAVDANFNTHYRLPESSDALDDLIAQLEADKTVSAVTNADLAKEIQELKKAIAEKESEIISKKSVLDGLVGEILTKKREKLNSYNISKGFAKTASEDNRRNVSELYQIQQLLLEIRYLENDGDASVASTVDAENTALTEIETILKEAGYYGGTTTFLVDYFRDLAFVAGNPEKFDIPQAISRIKAGKYTDGEGKEQDVRLFGDLTKFKTHFENKEKLIAQVETLLKKVIGSDGKIKSEFLEEIKKSDATLVDLKSLLQKEPKDIITYIARFVYNQLDDNASDEKNKKKTQMKRRIAKKLNKSNESELTEQELNDSLYKLEIGELTIDNTKYYKADLMAIFWKNIKGWWDGPAEEEGQTTDTSEESEEDDKE</sequence>
<accession>A0ACA9LW34</accession>
<dbReference type="EMBL" id="CAJVPW010004933">
    <property type="protein sequence ID" value="CAG8547647.1"/>
    <property type="molecule type" value="Genomic_DNA"/>
</dbReference>
<gene>
    <name evidence="1" type="ORF">SPELUC_LOCUS5074</name>
</gene>
<protein>
    <submittedName>
        <fullName evidence="1">14406_t:CDS:1</fullName>
    </submittedName>
</protein>
<evidence type="ECO:0000313" key="1">
    <source>
        <dbReference type="EMBL" id="CAG8547647.1"/>
    </source>
</evidence>
<organism evidence="1 2">
    <name type="scientific">Cetraspora pellucida</name>
    <dbReference type="NCBI Taxonomy" id="1433469"/>
    <lineage>
        <taxon>Eukaryota</taxon>
        <taxon>Fungi</taxon>
        <taxon>Fungi incertae sedis</taxon>
        <taxon>Mucoromycota</taxon>
        <taxon>Glomeromycotina</taxon>
        <taxon>Glomeromycetes</taxon>
        <taxon>Diversisporales</taxon>
        <taxon>Gigasporaceae</taxon>
        <taxon>Cetraspora</taxon>
    </lineage>
</organism>
<proteinExistence type="predicted"/>
<evidence type="ECO:0000313" key="2">
    <source>
        <dbReference type="Proteomes" id="UP000789366"/>
    </source>
</evidence>
<dbReference type="Proteomes" id="UP000789366">
    <property type="component" value="Unassembled WGS sequence"/>
</dbReference>
<name>A0ACA9LW34_9GLOM</name>